<accession>A0A183TJD5</accession>
<reference evidence="3" key="1">
    <citation type="submission" date="2016-06" db="UniProtKB">
        <authorList>
            <consortium name="WormBaseParasite"/>
        </authorList>
    </citation>
    <scope>IDENTIFICATION</scope>
</reference>
<dbReference type="OrthoDB" id="2306477at2759"/>
<organism evidence="3">
    <name type="scientific">Schistocephalus solidus</name>
    <name type="common">Tapeworm</name>
    <dbReference type="NCBI Taxonomy" id="70667"/>
    <lineage>
        <taxon>Eukaryota</taxon>
        <taxon>Metazoa</taxon>
        <taxon>Spiralia</taxon>
        <taxon>Lophotrochozoa</taxon>
        <taxon>Platyhelminthes</taxon>
        <taxon>Cestoda</taxon>
        <taxon>Eucestoda</taxon>
        <taxon>Diphyllobothriidea</taxon>
        <taxon>Diphyllobothriidae</taxon>
        <taxon>Schistocephalus</taxon>
    </lineage>
</organism>
<dbReference type="SUPFAM" id="SSF48403">
    <property type="entry name" value="Ankyrin repeat"/>
    <property type="match status" value="1"/>
</dbReference>
<evidence type="ECO:0000313" key="2">
    <source>
        <dbReference type="Proteomes" id="UP000275846"/>
    </source>
</evidence>
<proteinExistence type="predicted"/>
<sequence length="178" mass="19365">MVLWIGPRGGKKPVRVEVLACEAIREVDLQGRLFGNAARRVEAVNPATQDSPLHLLCRGFCSSAPPDHQRRLLEELLLAGANTQILDPSGQSSLHLSILHQNEVAFQVLLANVEYCDVNLLNRDGISPLWLALVAHFVSKPLNDAAIRSLSNLGFAGTGDTLALYSRGSSKKSDVEYL</sequence>
<keyword evidence="2" id="KW-1185">Reference proteome</keyword>
<dbReference type="STRING" id="70667.A0A183TJD5"/>
<evidence type="ECO:0000313" key="3">
    <source>
        <dbReference type="WBParaSite" id="SSLN_0001721601-mRNA-1"/>
    </source>
</evidence>
<dbReference type="AlphaFoldDB" id="A0A183TJD5"/>
<protein>
    <submittedName>
        <fullName evidence="3">ANK_REP_REGION domain-containing protein</fullName>
    </submittedName>
</protein>
<dbReference type="WBParaSite" id="SSLN_0001721601-mRNA-1">
    <property type="protein sequence ID" value="SSLN_0001721601-mRNA-1"/>
    <property type="gene ID" value="SSLN_0001721601"/>
</dbReference>
<gene>
    <name evidence="1" type="ORF">SSLN_LOCUS16583</name>
</gene>
<dbReference type="Gene3D" id="1.25.40.20">
    <property type="entry name" value="Ankyrin repeat-containing domain"/>
    <property type="match status" value="1"/>
</dbReference>
<dbReference type="EMBL" id="UYSU01041261">
    <property type="protein sequence ID" value="VDM02969.1"/>
    <property type="molecule type" value="Genomic_DNA"/>
</dbReference>
<dbReference type="InterPro" id="IPR036770">
    <property type="entry name" value="Ankyrin_rpt-contain_sf"/>
</dbReference>
<dbReference type="Proteomes" id="UP000275846">
    <property type="component" value="Unassembled WGS sequence"/>
</dbReference>
<name>A0A183TJD5_SCHSO</name>
<reference evidence="1 2" key="2">
    <citation type="submission" date="2018-11" db="EMBL/GenBank/DDBJ databases">
        <authorList>
            <consortium name="Pathogen Informatics"/>
        </authorList>
    </citation>
    <scope>NUCLEOTIDE SEQUENCE [LARGE SCALE GENOMIC DNA]</scope>
    <source>
        <strain evidence="1 2">NST_G2</strain>
    </source>
</reference>
<evidence type="ECO:0000313" key="1">
    <source>
        <dbReference type="EMBL" id="VDM02969.1"/>
    </source>
</evidence>